<dbReference type="EMBL" id="CP020472">
    <property type="protein sequence ID" value="ARD21447.1"/>
    <property type="molecule type" value="Genomic_DNA"/>
</dbReference>
<gene>
    <name evidence="2" type="ORF">SJ2017_1118</name>
</gene>
<dbReference type="RefSeq" id="WP_065108980.1">
    <property type="nucleotide sequence ID" value="NZ_CP020472.1"/>
</dbReference>
<dbReference type="InterPro" id="IPR010710">
    <property type="entry name" value="DUF1289"/>
</dbReference>
<evidence type="ECO:0000313" key="2">
    <source>
        <dbReference type="EMBL" id="ARD21447.1"/>
    </source>
</evidence>
<dbReference type="Proteomes" id="UP000191820">
    <property type="component" value="Chromosome"/>
</dbReference>
<evidence type="ECO:0008006" key="4">
    <source>
        <dbReference type="Google" id="ProtNLM"/>
    </source>
</evidence>
<evidence type="ECO:0000313" key="3">
    <source>
        <dbReference type="Proteomes" id="UP000191820"/>
    </source>
</evidence>
<reference evidence="2 3" key="1">
    <citation type="submission" date="2017-03" db="EMBL/GenBank/DDBJ databases">
        <title>Genome sequencing of Shewanella japonica KCTC 22435.</title>
        <authorList>
            <person name="Kim K.M."/>
        </authorList>
    </citation>
    <scope>NUCLEOTIDE SEQUENCE [LARGE SCALE GENOMIC DNA]</scope>
    <source>
        <strain evidence="2 3">KCTC 22435</strain>
    </source>
</reference>
<accession>A0ABN4YKR9</accession>
<feature type="region of interest" description="Disordered" evidence="1">
    <location>
        <begin position="78"/>
        <end position="101"/>
    </location>
</feature>
<dbReference type="PANTHER" id="PTHR35175">
    <property type="entry name" value="DUF1289 DOMAIN-CONTAINING PROTEIN"/>
    <property type="match status" value="1"/>
</dbReference>
<organism evidence="2 3">
    <name type="scientific">Shewanella japonica</name>
    <dbReference type="NCBI Taxonomy" id="93973"/>
    <lineage>
        <taxon>Bacteria</taxon>
        <taxon>Pseudomonadati</taxon>
        <taxon>Pseudomonadota</taxon>
        <taxon>Gammaproteobacteria</taxon>
        <taxon>Alteromonadales</taxon>
        <taxon>Shewanellaceae</taxon>
        <taxon>Shewanella</taxon>
    </lineage>
</organism>
<evidence type="ECO:0000256" key="1">
    <source>
        <dbReference type="SAM" id="MobiDB-lite"/>
    </source>
</evidence>
<dbReference type="Pfam" id="PF06945">
    <property type="entry name" value="DUF1289"/>
    <property type="match status" value="1"/>
</dbReference>
<proteinExistence type="predicted"/>
<keyword evidence="3" id="KW-1185">Reference proteome</keyword>
<name>A0ABN4YKR9_9GAMM</name>
<protein>
    <recommendedName>
        <fullName evidence="4">DUF1289 domain-containing protein</fullName>
    </recommendedName>
</protein>
<dbReference type="PANTHER" id="PTHR35175:SF1">
    <property type="entry name" value="OXIDOREDUCTASE"/>
    <property type="match status" value="1"/>
</dbReference>
<sequence>MEQLSFLSVPSPCIGVCQTDARGYCVGCLRNRDERFNWLHFSDAQKHNIIRLCIQRKRRRQYAKYKAHQIAVKQQQAEVNPQFDFDEKPDDDLDFGDFSLD</sequence>
<feature type="compositionally biased region" description="Acidic residues" evidence="1">
    <location>
        <begin position="87"/>
        <end position="101"/>
    </location>
</feature>